<accession>A0A430JIG6</accession>
<name>A0A430JIG6_9BACL</name>
<dbReference type="Gene3D" id="1.10.357.10">
    <property type="entry name" value="Tetracycline Repressor, domain 2"/>
    <property type="match status" value="1"/>
</dbReference>
<evidence type="ECO:0000256" key="2">
    <source>
        <dbReference type="ARBA" id="ARBA00023125"/>
    </source>
</evidence>
<dbReference type="GO" id="GO:0003700">
    <property type="term" value="F:DNA-binding transcription factor activity"/>
    <property type="evidence" value="ECO:0007669"/>
    <property type="project" value="TreeGrafter"/>
</dbReference>
<evidence type="ECO:0000256" key="3">
    <source>
        <dbReference type="ARBA" id="ARBA00023163"/>
    </source>
</evidence>
<dbReference type="PROSITE" id="PS50977">
    <property type="entry name" value="HTH_TETR_2"/>
    <property type="match status" value="1"/>
</dbReference>
<gene>
    <name evidence="7" type="ORF">EJQ19_05910</name>
</gene>
<dbReference type="InterPro" id="IPR009057">
    <property type="entry name" value="Homeodomain-like_sf"/>
</dbReference>
<dbReference type="OrthoDB" id="2720430at2"/>
<dbReference type="SUPFAM" id="SSF48498">
    <property type="entry name" value="Tetracyclin repressor-like, C-terminal domain"/>
    <property type="match status" value="1"/>
</dbReference>
<keyword evidence="3" id="KW-0804">Transcription</keyword>
<sequence length="247" mass="27799">MESDLRLMIIRRILSVCQLTNGSVIFNQERCSLKMSKKVTSITGSGNASPPSLASKSKGLRADAQRNRDKLLEIAHRVFTTHGIKISMDDIARHAGMGVGTVYRHFPTKEELFGAVMVSHKTRLIEEAKKWLHHEDPGEAFFRYFAIVIREAIANKAITDALVRSSLKKDEALIEIAEDFWREINQLLVRAQKSGSVRKEASIEDIRFLLTCILQANGDGNSFPDRIVSIIFDGLRGTEHNHKKSRS</sequence>
<dbReference type="Pfam" id="PF21597">
    <property type="entry name" value="TetR_C_43"/>
    <property type="match status" value="1"/>
</dbReference>
<dbReference type="GO" id="GO:0000976">
    <property type="term" value="F:transcription cis-regulatory region binding"/>
    <property type="evidence" value="ECO:0007669"/>
    <property type="project" value="TreeGrafter"/>
</dbReference>
<evidence type="ECO:0000256" key="4">
    <source>
        <dbReference type="PROSITE-ProRule" id="PRU00335"/>
    </source>
</evidence>
<comment type="caution">
    <text evidence="7">The sequence shown here is derived from an EMBL/GenBank/DDBJ whole genome shotgun (WGS) entry which is preliminary data.</text>
</comment>
<dbReference type="Pfam" id="PF00440">
    <property type="entry name" value="TetR_N"/>
    <property type="match status" value="1"/>
</dbReference>
<reference evidence="7 8" key="1">
    <citation type="submission" date="2018-12" db="EMBL/GenBank/DDBJ databases">
        <title>Bacillus ochoae sp. nov., Paenibacillus whitsoniae sp. nov., Paenibacillus spiritus sp. nov. Isolated from the Mars Exploration Rover during spacecraft assembly.</title>
        <authorList>
            <person name="Seuylemezian A."/>
            <person name="Vaishampayan P."/>
        </authorList>
    </citation>
    <scope>NUCLEOTIDE SEQUENCE [LARGE SCALE GENOMIC DNA]</scope>
    <source>
        <strain evidence="7 8">MER 54</strain>
    </source>
</reference>
<feature type="DNA-binding region" description="H-T-H motif" evidence="4">
    <location>
        <begin position="87"/>
        <end position="106"/>
    </location>
</feature>
<evidence type="ECO:0000313" key="7">
    <source>
        <dbReference type="EMBL" id="RTE10802.1"/>
    </source>
</evidence>
<evidence type="ECO:0000256" key="1">
    <source>
        <dbReference type="ARBA" id="ARBA00023015"/>
    </source>
</evidence>
<feature type="domain" description="HTH tetR-type" evidence="6">
    <location>
        <begin position="65"/>
        <end position="124"/>
    </location>
</feature>
<dbReference type="PANTHER" id="PTHR30055">
    <property type="entry name" value="HTH-TYPE TRANSCRIPTIONAL REGULATOR RUTR"/>
    <property type="match status" value="1"/>
</dbReference>
<keyword evidence="8" id="KW-1185">Reference proteome</keyword>
<dbReference type="PANTHER" id="PTHR30055:SF234">
    <property type="entry name" value="HTH-TYPE TRANSCRIPTIONAL REGULATOR BETI"/>
    <property type="match status" value="1"/>
</dbReference>
<keyword evidence="1" id="KW-0805">Transcription regulation</keyword>
<keyword evidence="2 4" id="KW-0238">DNA-binding</keyword>
<dbReference type="InterPro" id="IPR036271">
    <property type="entry name" value="Tet_transcr_reg_TetR-rel_C_sf"/>
</dbReference>
<dbReference type="AlphaFoldDB" id="A0A430JIG6"/>
<feature type="compositionally biased region" description="Polar residues" evidence="5">
    <location>
        <begin position="41"/>
        <end position="55"/>
    </location>
</feature>
<dbReference type="SUPFAM" id="SSF46689">
    <property type="entry name" value="Homeodomain-like"/>
    <property type="match status" value="1"/>
</dbReference>
<evidence type="ECO:0000313" key="8">
    <source>
        <dbReference type="Proteomes" id="UP000276128"/>
    </source>
</evidence>
<evidence type="ECO:0000259" key="6">
    <source>
        <dbReference type="PROSITE" id="PS50977"/>
    </source>
</evidence>
<dbReference type="InterPro" id="IPR001647">
    <property type="entry name" value="HTH_TetR"/>
</dbReference>
<dbReference type="Proteomes" id="UP000276128">
    <property type="component" value="Unassembled WGS sequence"/>
</dbReference>
<proteinExistence type="predicted"/>
<organism evidence="7 8">
    <name type="scientific">Paenibacillus whitsoniae</name>
    <dbReference type="NCBI Taxonomy" id="2496558"/>
    <lineage>
        <taxon>Bacteria</taxon>
        <taxon>Bacillati</taxon>
        <taxon>Bacillota</taxon>
        <taxon>Bacilli</taxon>
        <taxon>Bacillales</taxon>
        <taxon>Paenibacillaceae</taxon>
        <taxon>Paenibacillus</taxon>
    </lineage>
</organism>
<dbReference type="InterPro" id="IPR049445">
    <property type="entry name" value="TetR_SbtR-like_C"/>
</dbReference>
<evidence type="ECO:0000256" key="5">
    <source>
        <dbReference type="SAM" id="MobiDB-lite"/>
    </source>
</evidence>
<dbReference type="EMBL" id="RXHU01000015">
    <property type="protein sequence ID" value="RTE10802.1"/>
    <property type="molecule type" value="Genomic_DNA"/>
</dbReference>
<dbReference type="InterPro" id="IPR050109">
    <property type="entry name" value="HTH-type_TetR-like_transc_reg"/>
</dbReference>
<dbReference type="PRINTS" id="PR00455">
    <property type="entry name" value="HTHTETR"/>
</dbReference>
<feature type="region of interest" description="Disordered" evidence="5">
    <location>
        <begin position="41"/>
        <end position="60"/>
    </location>
</feature>
<protein>
    <submittedName>
        <fullName evidence="7">TetR/AcrR family transcriptional regulator</fullName>
    </submittedName>
</protein>